<evidence type="ECO:0000259" key="5">
    <source>
        <dbReference type="SMART" id="SM00895"/>
    </source>
</evidence>
<keyword evidence="7" id="KW-1185">Reference proteome</keyword>
<dbReference type="STRING" id="1855383.SAMN05216548_11580"/>
<evidence type="ECO:0000256" key="1">
    <source>
        <dbReference type="ARBA" id="ARBA00023015"/>
    </source>
</evidence>
<accession>A0A1H9NCY1</accession>
<dbReference type="PANTHER" id="PTHR43537:SF45">
    <property type="entry name" value="GNTR FAMILY REGULATORY PROTEIN"/>
    <property type="match status" value="1"/>
</dbReference>
<dbReference type="SMART" id="SM00895">
    <property type="entry name" value="FCD"/>
    <property type="match status" value="1"/>
</dbReference>
<evidence type="ECO:0000313" key="7">
    <source>
        <dbReference type="Proteomes" id="UP000199647"/>
    </source>
</evidence>
<evidence type="ECO:0000256" key="3">
    <source>
        <dbReference type="ARBA" id="ARBA00023163"/>
    </source>
</evidence>
<reference evidence="6 7" key="1">
    <citation type="submission" date="2016-10" db="EMBL/GenBank/DDBJ databases">
        <authorList>
            <person name="de Groot N.N."/>
        </authorList>
    </citation>
    <scope>NUCLEOTIDE SEQUENCE [LARGE SCALE GENOMIC DNA]</scope>
    <source>
        <strain evidence="6 7">A52C2</strain>
    </source>
</reference>
<organism evidence="6 7">
    <name type="scientific">Faunimonas pinastri</name>
    <dbReference type="NCBI Taxonomy" id="1855383"/>
    <lineage>
        <taxon>Bacteria</taxon>
        <taxon>Pseudomonadati</taxon>
        <taxon>Pseudomonadota</taxon>
        <taxon>Alphaproteobacteria</taxon>
        <taxon>Hyphomicrobiales</taxon>
        <taxon>Afifellaceae</taxon>
        <taxon>Faunimonas</taxon>
    </lineage>
</organism>
<dbReference type="SUPFAM" id="SSF48008">
    <property type="entry name" value="GntR ligand-binding domain-like"/>
    <property type="match status" value="1"/>
</dbReference>
<sequence>MKREQLIAVQGRRSPLVARLTAKQAVEIYEVHATFESLLIRRFTEKASPTEMAELRAIFTAVREAASRDAVDEIVPLMRRFNDHLVGVVDHELIRDLLRQLDARINWLRVRAMARPGRLSASMEEIGAVLAAVERGDAEAAVNAMAHSSTNARDAAVEQLRLEDQQSPGRQPEGATRRRLRNSVTAA</sequence>
<proteinExistence type="predicted"/>
<dbReference type="RefSeq" id="WP_092498825.1">
    <property type="nucleotide sequence ID" value="NZ_FOFG01000015.1"/>
</dbReference>
<dbReference type="InterPro" id="IPR011711">
    <property type="entry name" value="GntR_C"/>
</dbReference>
<dbReference type="PANTHER" id="PTHR43537">
    <property type="entry name" value="TRANSCRIPTIONAL REGULATOR, GNTR FAMILY"/>
    <property type="match status" value="1"/>
</dbReference>
<keyword evidence="2 6" id="KW-0238">DNA-binding</keyword>
<dbReference type="OrthoDB" id="9788098at2"/>
<dbReference type="Gene3D" id="1.20.120.530">
    <property type="entry name" value="GntR ligand-binding domain-like"/>
    <property type="match status" value="1"/>
</dbReference>
<dbReference type="InterPro" id="IPR008920">
    <property type="entry name" value="TF_FadR/GntR_C"/>
</dbReference>
<keyword evidence="1" id="KW-0805">Transcription regulation</keyword>
<evidence type="ECO:0000256" key="4">
    <source>
        <dbReference type="SAM" id="MobiDB-lite"/>
    </source>
</evidence>
<dbReference type="EMBL" id="FOFG01000015">
    <property type="protein sequence ID" value="SER33565.1"/>
    <property type="molecule type" value="Genomic_DNA"/>
</dbReference>
<dbReference type="Pfam" id="PF07729">
    <property type="entry name" value="FCD"/>
    <property type="match status" value="1"/>
</dbReference>
<dbReference type="GO" id="GO:0003677">
    <property type="term" value="F:DNA binding"/>
    <property type="evidence" value="ECO:0007669"/>
    <property type="project" value="UniProtKB-KW"/>
</dbReference>
<dbReference type="AlphaFoldDB" id="A0A1H9NCY1"/>
<protein>
    <submittedName>
        <fullName evidence="6">DNA-binding transcriptional regulator, GntR family</fullName>
    </submittedName>
</protein>
<keyword evidence="3" id="KW-0804">Transcription</keyword>
<dbReference type="Proteomes" id="UP000199647">
    <property type="component" value="Unassembled WGS sequence"/>
</dbReference>
<evidence type="ECO:0000256" key="2">
    <source>
        <dbReference type="ARBA" id="ARBA00023125"/>
    </source>
</evidence>
<feature type="region of interest" description="Disordered" evidence="4">
    <location>
        <begin position="161"/>
        <end position="187"/>
    </location>
</feature>
<evidence type="ECO:0000313" key="6">
    <source>
        <dbReference type="EMBL" id="SER33565.1"/>
    </source>
</evidence>
<feature type="domain" description="GntR C-terminal" evidence="5">
    <location>
        <begin position="27"/>
        <end position="151"/>
    </location>
</feature>
<name>A0A1H9NCY1_9HYPH</name>
<gene>
    <name evidence="6" type="ORF">SAMN05216548_11580</name>
</gene>